<keyword evidence="1 4" id="KW-0805">Transcription regulation</keyword>
<evidence type="ECO:0000256" key="2">
    <source>
        <dbReference type="ARBA" id="ARBA00023125"/>
    </source>
</evidence>
<comment type="subunit">
    <text evidence="4">Monomer. Interaction with RNA polymerase subunits RpoF and RpoE is necessary for Tfe stimulatory transcription activity. Able to interact with Tbp and RNA polymerase in the absence of DNA promoter. Interacts both with the preinitiation and elongation complexes.</text>
</comment>
<keyword evidence="3 4" id="KW-0804">Transcription</keyword>
<evidence type="ECO:0000256" key="1">
    <source>
        <dbReference type="ARBA" id="ARBA00023015"/>
    </source>
</evidence>
<proteinExistence type="inferred from homology"/>
<evidence type="ECO:0000256" key="4">
    <source>
        <dbReference type="HAMAP-Rule" id="MF_01909"/>
    </source>
</evidence>
<dbReference type="InterPro" id="IPR002853">
    <property type="entry name" value="TFIIE_asu"/>
</dbReference>
<name>N0BJP3_9EURY</name>
<dbReference type="STRING" id="387631.Asulf_00333"/>
<evidence type="ECO:0000313" key="8">
    <source>
        <dbReference type="Proteomes" id="UP000013307"/>
    </source>
</evidence>
<dbReference type="PANTHER" id="PTHR13097:SF7">
    <property type="entry name" value="GENERAL TRANSCRIPTION FACTOR IIE SUBUNIT 1"/>
    <property type="match status" value="1"/>
</dbReference>
<dbReference type="InterPro" id="IPR024550">
    <property type="entry name" value="TFIIEa/SarR/Rpc3_HTH_dom"/>
</dbReference>
<protein>
    <recommendedName>
        <fullName evidence="4 5">Transcription factor E</fullName>
        <shortName evidence="4">TFE</shortName>
    </recommendedName>
    <alternativeName>
        <fullName evidence="4">TFIIE subunit alpha homolog</fullName>
    </alternativeName>
    <alternativeName>
        <fullName evidence="4">Transcription initiation factor TFIIE</fullName>
    </alternativeName>
</protein>
<dbReference type="HAMAP" id="MF_01909">
    <property type="entry name" value="TFE_arch"/>
    <property type="match status" value="1"/>
</dbReference>
<organism evidence="7 8">
    <name type="scientific">Archaeoglobus sulfaticallidus PM70-1</name>
    <dbReference type="NCBI Taxonomy" id="387631"/>
    <lineage>
        <taxon>Archaea</taxon>
        <taxon>Methanobacteriati</taxon>
        <taxon>Methanobacteriota</taxon>
        <taxon>Archaeoglobi</taxon>
        <taxon>Archaeoglobales</taxon>
        <taxon>Archaeoglobaceae</taxon>
        <taxon>Archaeoglobus</taxon>
    </lineage>
</organism>
<dbReference type="eggNOG" id="arCOG04270">
    <property type="taxonomic scope" value="Archaea"/>
</dbReference>
<dbReference type="GO" id="GO:0006367">
    <property type="term" value="P:transcription initiation at RNA polymerase II promoter"/>
    <property type="evidence" value="ECO:0007669"/>
    <property type="project" value="InterPro"/>
</dbReference>
<comment type="domain">
    <text evidence="4">The winged helix domain is involved in binding to DNA in the preinitiation complex.</text>
</comment>
<accession>N0BJP3</accession>
<comment type="function">
    <text evidence="4">Transcription factor that plays a role in the activation of archaeal genes transcribed by RNA polymerase. Facilitates transcription initiation by enhancing TATA-box recognition by TATA-box-binding protein (Tbp), and transcription factor B (Tfb) and RNA polymerase recruitment. Not absolutely required for transcription in vitro, but particularly important in cases where Tbp or Tfb function is not optimal. It dynamically alters the nucleic acid-binding properties of RNA polymerases by stabilizing the initiation complex and destabilizing elongation complexes. Seems to translocate with the RNA polymerase following initiation and acts by binding to the non template strand of the transcription bubble in elongation complexes.</text>
</comment>
<gene>
    <name evidence="4" type="primary">tfe</name>
    <name evidence="7" type="ORF">Asulf_00333</name>
</gene>
<dbReference type="PIRSF" id="PIRSF006373">
    <property type="entry name" value="TF_E_archaea"/>
    <property type="match status" value="1"/>
</dbReference>
<dbReference type="InterPro" id="IPR036388">
    <property type="entry name" value="WH-like_DNA-bd_sf"/>
</dbReference>
<dbReference type="PROSITE" id="PS51344">
    <property type="entry name" value="HTH_TFE_IIE"/>
    <property type="match status" value="1"/>
</dbReference>
<dbReference type="InterPro" id="IPR036390">
    <property type="entry name" value="WH_DNA-bd_sf"/>
</dbReference>
<dbReference type="KEGG" id="ast:Asulf_00333"/>
<feature type="domain" description="HTH TFE/IIEalpha-type" evidence="6">
    <location>
        <begin position="1"/>
        <end position="87"/>
    </location>
</feature>
<keyword evidence="2 4" id="KW-0238">DNA-binding</keyword>
<evidence type="ECO:0000259" key="6">
    <source>
        <dbReference type="PROSITE" id="PS51344"/>
    </source>
</evidence>
<dbReference type="EMBL" id="CP005290">
    <property type="protein sequence ID" value="AGK60365.1"/>
    <property type="molecule type" value="Genomic_DNA"/>
</dbReference>
<evidence type="ECO:0000256" key="5">
    <source>
        <dbReference type="NCBIfam" id="TIGR00373"/>
    </source>
</evidence>
<dbReference type="GO" id="GO:0006355">
    <property type="term" value="P:regulation of DNA-templated transcription"/>
    <property type="evidence" value="ECO:0007669"/>
    <property type="project" value="UniProtKB-UniRule"/>
</dbReference>
<dbReference type="RefSeq" id="WP_015589964.1">
    <property type="nucleotide sequence ID" value="NC_021169.1"/>
</dbReference>
<dbReference type="Pfam" id="PF02002">
    <property type="entry name" value="TFIIE_alpha"/>
    <property type="match status" value="1"/>
</dbReference>
<dbReference type="NCBIfam" id="TIGR00373">
    <property type="entry name" value="transcription factor E"/>
    <property type="match status" value="1"/>
</dbReference>
<dbReference type="PANTHER" id="PTHR13097">
    <property type="entry name" value="TRANSCRIPTION INITIATION FACTOR IIE, ALPHA SUBUNIT"/>
    <property type="match status" value="1"/>
</dbReference>
<sequence>MELQSDELIAELIERVAGEVGLVVYTLRPQREFTDEEISQELGIEINEVRKALFSLYEIGIAEYRRKRDEETGWMEYYWKINYDRERDIVLRELLKTKRKLEAKLEMEDSAVYYICINGCVKVKYEAAMEMNFMCPRCGAPLDYLDSTVAKEKLMEEIEKIDKMISYLMESKSVN</sequence>
<dbReference type="Gene3D" id="1.10.10.10">
    <property type="entry name" value="Winged helix-like DNA-binding domain superfamily/Winged helix DNA-binding domain"/>
    <property type="match status" value="1"/>
</dbReference>
<dbReference type="SMART" id="SM00531">
    <property type="entry name" value="TFIIE"/>
    <property type="match status" value="1"/>
</dbReference>
<dbReference type="InterPro" id="IPR016481">
    <property type="entry name" value="TF_E_archaea"/>
</dbReference>
<evidence type="ECO:0000313" key="7">
    <source>
        <dbReference type="EMBL" id="AGK60365.1"/>
    </source>
</evidence>
<keyword evidence="8" id="KW-1185">Reference proteome</keyword>
<dbReference type="SUPFAM" id="SSF46785">
    <property type="entry name" value="Winged helix' DNA-binding domain"/>
    <property type="match status" value="1"/>
</dbReference>
<reference evidence="7 8" key="1">
    <citation type="journal article" date="2013" name="Genome Announc.">
        <title>Complete Genome Sequence of the Thermophilic and Facultatively Chemolithoautotrophic Sulfate Reducer Archaeoglobus sulfaticallidus Strain PM70-1T.</title>
        <authorList>
            <person name="Stokke R."/>
            <person name="Hocking W.P."/>
            <person name="Steinsbu B.O."/>
            <person name="Steen I.H."/>
        </authorList>
    </citation>
    <scope>NUCLEOTIDE SEQUENCE [LARGE SCALE GENOMIC DNA]</scope>
    <source>
        <strain evidence="7">PM70-1</strain>
    </source>
</reference>
<dbReference type="HOGENOM" id="CLU_100097_0_0_2"/>
<dbReference type="GeneID" id="15391979"/>
<dbReference type="InterPro" id="IPR039997">
    <property type="entry name" value="TFE"/>
</dbReference>
<comment type="similarity">
    <text evidence="4">Belongs to the TFE family.</text>
</comment>
<dbReference type="GO" id="GO:0003677">
    <property type="term" value="F:DNA binding"/>
    <property type="evidence" value="ECO:0007669"/>
    <property type="project" value="UniProtKB-KW"/>
</dbReference>
<dbReference type="AlphaFoldDB" id="N0BJP3"/>
<evidence type="ECO:0000256" key="3">
    <source>
        <dbReference type="ARBA" id="ARBA00023163"/>
    </source>
</evidence>
<dbReference type="Proteomes" id="UP000013307">
    <property type="component" value="Chromosome"/>
</dbReference>
<dbReference type="InterPro" id="IPR017919">
    <property type="entry name" value="TFIIE/TFIIEa_HTH"/>
</dbReference>